<accession>A0A1L7XM18</accession>
<dbReference type="EMBL" id="FJOG01000034">
    <property type="protein sequence ID" value="CZR65987.1"/>
    <property type="molecule type" value="Genomic_DNA"/>
</dbReference>
<evidence type="ECO:0000313" key="6">
    <source>
        <dbReference type="Proteomes" id="UP000184330"/>
    </source>
</evidence>
<dbReference type="PANTHER" id="PTHR37543">
    <property type="entry name" value="CCCH ZINC FINGER DNA BINDING PROTEIN (AFU_ORTHOLOGUE AFUA_5G12760)"/>
    <property type="match status" value="1"/>
</dbReference>
<evidence type="ECO:0000256" key="3">
    <source>
        <dbReference type="SAM" id="MobiDB-lite"/>
    </source>
</evidence>
<keyword evidence="6" id="KW-1185">Reference proteome</keyword>
<dbReference type="InterPro" id="IPR057683">
    <property type="entry name" value="DUF7923"/>
</dbReference>
<dbReference type="InterPro" id="IPR000571">
    <property type="entry name" value="Znf_CCCH"/>
</dbReference>
<keyword evidence="1" id="KW-0479">Metal-binding</keyword>
<keyword evidence="1" id="KW-0863">Zinc-finger</keyword>
<feature type="coiled-coil region" evidence="2">
    <location>
        <begin position="40"/>
        <end position="95"/>
    </location>
</feature>
<feature type="region of interest" description="Disordered" evidence="3">
    <location>
        <begin position="305"/>
        <end position="352"/>
    </location>
</feature>
<dbReference type="Proteomes" id="UP000184330">
    <property type="component" value="Unassembled WGS sequence"/>
</dbReference>
<evidence type="ECO:0000256" key="2">
    <source>
        <dbReference type="SAM" id="Coils"/>
    </source>
</evidence>
<keyword evidence="2" id="KW-0175">Coiled coil</keyword>
<feature type="domain" description="C3H1-type" evidence="4">
    <location>
        <begin position="367"/>
        <end position="394"/>
    </location>
</feature>
<dbReference type="AlphaFoldDB" id="A0A1L7XM18"/>
<evidence type="ECO:0000259" key="4">
    <source>
        <dbReference type="PROSITE" id="PS50103"/>
    </source>
</evidence>
<dbReference type="InterPro" id="IPR057654">
    <property type="entry name" value="Znf-CCCH_tandem"/>
</dbReference>
<proteinExistence type="predicted"/>
<dbReference type="OrthoDB" id="3512845at2759"/>
<dbReference type="PROSITE" id="PS50103">
    <property type="entry name" value="ZF_C3H1"/>
    <property type="match status" value="1"/>
</dbReference>
<sequence>MATLPPDIMNFFQRFQALQLQQDTGNELVKDLLLYCERVENGLRHENDRLARELQDAQLDLDDARRSRRDLQTELREMKQTLRQASVDVDNMKNRNPYVMVLIDGDGMIFNEALVRLGIEGGKQAATQLRNTVLEYFPDASDHLEIQAKVCANISGLAKAMCRDGSLDNQEALKDFTLGFTQGKASFDYVDVGHGKERADSKIKECLRWHLRNHNCKQILLGISHDAGYAPFIDEVVTPDDRARITILEGPPAVRELQNTGLTILNFNKLFRAEKLVDRQTTSPAPPNTWAGVTSTAPAVPIPSPIIAKNGTTTAANPVKNGTAPPVRSSPVQNEVSARPSWNPGPRGLDPSLKVDAKVLQRIKQRPSNNKLCNNHYLRGPCIKDECTFEHDHQATDEELKAIAYLARLNPCTNGQDCEAETCIYGHHCPSITMGKDGKTPTCSALYCKFETEDHPPSTIFPKPRSDRGYY</sequence>
<dbReference type="GO" id="GO:0008270">
    <property type="term" value="F:zinc ion binding"/>
    <property type="evidence" value="ECO:0007669"/>
    <property type="project" value="UniProtKB-KW"/>
</dbReference>
<protein>
    <recommendedName>
        <fullName evidence="4">C3H1-type domain-containing protein</fullName>
    </recommendedName>
</protein>
<keyword evidence="1" id="KW-0862">Zinc</keyword>
<dbReference type="Pfam" id="PF25542">
    <property type="entry name" value="zf-CCCH_12"/>
    <property type="match status" value="1"/>
</dbReference>
<organism evidence="5 6">
    <name type="scientific">Phialocephala subalpina</name>
    <dbReference type="NCBI Taxonomy" id="576137"/>
    <lineage>
        <taxon>Eukaryota</taxon>
        <taxon>Fungi</taxon>
        <taxon>Dikarya</taxon>
        <taxon>Ascomycota</taxon>
        <taxon>Pezizomycotina</taxon>
        <taxon>Leotiomycetes</taxon>
        <taxon>Helotiales</taxon>
        <taxon>Mollisiaceae</taxon>
        <taxon>Phialocephala</taxon>
        <taxon>Phialocephala fortinii species complex</taxon>
    </lineage>
</organism>
<evidence type="ECO:0000313" key="5">
    <source>
        <dbReference type="EMBL" id="CZR65987.1"/>
    </source>
</evidence>
<dbReference type="Pfam" id="PF25540">
    <property type="entry name" value="DUF7923"/>
    <property type="match status" value="1"/>
</dbReference>
<dbReference type="PANTHER" id="PTHR37543:SF1">
    <property type="entry name" value="CCCH ZINC FINGER DNA BINDING PROTEIN (AFU_ORTHOLOGUE AFUA_5G12760)"/>
    <property type="match status" value="1"/>
</dbReference>
<feature type="zinc finger region" description="C3H1-type" evidence="1">
    <location>
        <begin position="367"/>
        <end position="394"/>
    </location>
</feature>
<evidence type="ECO:0000256" key="1">
    <source>
        <dbReference type="PROSITE-ProRule" id="PRU00723"/>
    </source>
</evidence>
<name>A0A1L7XM18_9HELO</name>
<dbReference type="Pfam" id="PF25543">
    <property type="entry name" value="zf-CCCH_tandem"/>
    <property type="match status" value="1"/>
</dbReference>
<gene>
    <name evidence="5" type="ORF">PAC_15887</name>
</gene>
<reference evidence="5 6" key="1">
    <citation type="submission" date="2016-03" db="EMBL/GenBank/DDBJ databases">
        <authorList>
            <person name="Ploux O."/>
        </authorList>
    </citation>
    <scope>NUCLEOTIDE SEQUENCE [LARGE SCALE GENOMIC DNA]</scope>
    <source>
        <strain evidence="5 6">UAMH 11012</strain>
    </source>
</reference>